<dbReference type="OrthoDB" id="242611at2157"/>
<organism evidence="1">
    <name type="scientific">Natrinema pallidum DSM 3751</name>
    <dbReference type="NCBI Taxonomy" id="1227495"/>
    <lineage>
        <taxon>Archaea</taxon>
        <taxon>Methanobacteriati</taxon>
        <taxon>Methanobacteriota</taxon>
        <taxon>Stenosarchaea group</taxon>
        <taxon>Halobacteria</taxon>
        <taxon>Halobacteriales</taxon>
        <taxon>Natrialbaceae</taxon>
        <taxon>Natrinema</taxon>
    </lineage>
</organism>
<dbReference type="RefSeq" id="WP_006184062.1">
    <property type="nucleotide sequence ID" value="NZ_AOII01000021.1"/>
</dbReference>
<dbReference type="InterPro" id="IPR058264">
    <property type="entry name" value="DUF7958"/>
</dbReference>
<dbReference type="Pfam" id="PF25858">
    <property type="entry name" value="DUF7958"/>
    <property type="match status" value="1"/>
</dbReference>
<dbReference type="AlphaFoldDB" id="L9Z9B6"/>
<protein>
    <submittedName>
        <fullName evidence="1">Uncharacterized protein</fullName>
    </submittedName>
</protein>
<dbReference type="Proteomes" id="UP000011618">
    <property type="component" value="Unassembled WGS sequence"/>
</dbReference>
<dbReference type="eggNOG" id="arCOG10872">
    <property type="taxonomic scope" value="Archaea"/>
</dbReference>
<comment type="caution">
    <text evidence="1">The sequence shown here is derived from an EMBL/GenBank/DDBJ whole genome shotgun (WGS) entry which is preliminary data.</text>
</comment>
<proteinExistence type="predicted"/>
<name>L9Z9B6_9EURY</name>
<evidence type="ECO:0000313" key="1">
    <source>
        <dbReference type="EMBL" id="ELY82242.1"/>
    </source>
</evidence>
<reference evidence="1" key="1">
    <citation type="journal article" date="2014" name="PLoS Genet.">
        <title>Phylogenetically driven sequencing of extremely halophilic archaea reveals strategies for static and dynamic osmo-response.</title>
        <authorList>
            <person name="Becker E.A."/>
            <person name="Seitzer P.M."/>
            <person name="Tritt A."/>
            <person name="Larsen D."/>
            <person name="Krusor M."/>
            <person name="Yao A.I."/>
            <person name="Wu D."/>
            <person name="Madern D."/>
            <person name="Eisen J.A."/>
            <person name="Darling A.E."/>
            <person name="Facciotti M.T."/>
        </authorList>
    </citation>
    <scope>NUCLEOTIDE SEQUENCE [LARGE SCALE GENOMIC DNA]</scope>
    <source>
        <strain evidence="1">DSM 3751</strain>
    </source>
</reference>
<sequence length="345" mass="38639">MKAVITGETDELIGVNLRDNNGVEHVLDVRKKDGEITAHDQDAYPYKAAKQSNNDAVHLEQTHAYARYHAQRERGYPTFEPRLTPEWLAHTLGAVFDLDFEEFIDYFGEYAHQYHSALRPDIDPIVEVPHNEAGGGIVFRADVFLSLDFQDYLAALDELDPLNYVEGITDDYDLVSALRDMVTERLDASNDPLEEVSAVDVLYQTKGSLGAVEEKTVGQRSHTQDRPADAQLQMTPPQTTLENDLSPEIIQGLVLHHLTCQVRDAYLRLGIEPPEPFRILGQGLYEQTIRYQHTDVYEPYHLTDAEIEGYRQPGFNTGAIESGALTGPSQAKTLSGLIKRALFGG</sequence>
<gene>
    <name evidence="1" type="ORF">C487_02418</name>
</gene>
<dbReference type="EMBL" id="AOII01000021">
    <property type="protein sequence ID" value="ELY82242.1"/>
    <property type="molecule type" value="Genomic_DNA"/>
</dbReference>
<accession>L9Z9B6</accession>